<dbReference type="AlphaFoldDB" id="A0AAD4SD52"/>
<protein>
    <submittedName>
        <fullName evidence="7">Uncharacterized protein</fullName>
    </submittedName>
</protein>
<keyword evidence="5" id="KW-0067">ATP-binding</keyword>
<keyword evidence="2" id="KW-0808">Transferase</keyword>
<proteinExistence type="predicted"/>
<accession>A0AAD4SD52</accession>
<keyword evidence="1" id="KW-0723">Serine/threonine-protein kinase</keyword>
<dbReference type="EMBL" id="JAJJMB010011752">
    <property type="protein sequence ID" value="KAI3899588.1"/>
    <property type="molecule type" value="Genomic_DNA"/>
</dbReference>
<dbReference type="GO" id="GO:0004674">
    <property type="term" value="F:protein serine/threonine kinase activity"/>
    <property type="evidence" value="ECO:0007669"/>
    <property type="project" value="UniProtKB-KW"/>
</dbReference>
<organism evidence="7 8">
    <name type="scientific">Papaver atlanticum</name>
    <dbReference type="NCBI Taxonomy" id="357466"/>
    <lineage>
        <taxon>Eukaryota</taxon>
        <taxon>Viridiplantae</taxon>
        <taxon>Streptophyta</taxon>
        <taxon>Embryophyta</taxon>
        <taxon>Tracheophyta</taxon>
        <taxon>Spermatophyta</taxon>
        <taxon>Magnoliopsida</taxon>
        <taxon>Ranunculales</taxon>
        <taxon>Papaveraceae</taxon>
        <taxon>Papaveroideae</taxon>
        <taxon>Papaver</taxon>
    </lineage>
</organism>
<evidence type="ECO:0000256" key="5">
    <source>
        <dbReference type="ARBA" id="ARBA00022840"/>
    </source>
</evidence>
<evidence type="ECO:0000256" key="4">
    <source>
        <dbReference type="ARBA" id="ARBA00022777"/>
    </source>
</evidence>
<dbReference type="GO" id="GO:0005524">
    <property type="term" value="F:ATP binding"/>
    <property type="evidence" value="ECO:0007669"/>
    <property type="project" value="UniProtKB-KW"/>
</dbReference>
<dbReference type="PANTHER" id="PTHR27002">
    <property type="entry name" value="RECEPTOR-LIKE SERINE/THREONINE-PROTEIN KINASE SD1-8"/>
    <property type="match status" value="1"/>
</dbReference>
<name>A0AAD4SD52_9MAGN</name>
<keyword evidence="3" id="KW-0547">Nucleotide-binding</keyword>
<dbReference type="Gene3D" id="3.30.200.20">
    <property type="entry name" value="Phosphorylase Kinase, domain 1"/>
    <property type="match status" value="1"/>
</dbReference>
<dbReference type="PANTHER" id="PTHR27002:SF980">
    <property type="entry name" value="CYSTEINE-RICH RECEPTOR-LIKE PROTEIN KINASE 10 ISOFORM X1"/>
    <property type="match status" value="1"/>
</dbReference>
<sequence length="85" mass="9644">KPKISREVFLIIVVVPSVITVLSIIIILYFCEKRRKKVPERKIEDIDEIQSAESLQYKFSTISAATHNFSDANKLGRGGFGTVYK</sequence>
<feature type="transmembrane region" description="Helical" evidence="6">
    <location>
        <begin position="6"/>
        <end position="31"/>
    </location>
</feature>
<evidence type="ECO:0000313" key="8">
    <source>
        <dbReference type="Proteomes" id="UP001202328"/>
    </source>
</evidence>
<evidence type="ECO:0000256" key="2">
    <source>
        <dbReference type="ARBA" id="ARBA00022679"/>
    </source>
</evidence>
<dbReference type="GO" id="GO:0005886">
    <property type="term" value="C:plasma membrane"/>
    <property type="evidence" value="ECO:0007669"/>
    <property type="project" value="TreeGrafter"/>
</dbReference>
<gene>
    <name evidence="7" type="ORF">MKW98_008376</name>
</gene>
<evidence type="ECO:0000313" key="7">
    <source>
        <dbReference type="EMBL" id="KAI3899588.1"/>
    </source>
</evidence>
<evidence type="ECO:0000256" key="3">
    <source>
        <dbReference type="ARBA" id="ARBA00022741"/>
    </source>
</evidence>
<comment type="caution">
    <text evidence="7">The sequence shown here is derived from an EMBL/GenBank/DDBJ whole genome shotgun (WGS) entry which is preliminary data.</text>
</comment>
<keyword evidence="8" id="KW-1185">Reference proteome</keyword>
<dbReference type="InterPro" id="IPR011009">
    <property type="entry name" value="Kinase-like_dom_sf"/>
</dbReference>
<dbReference type="Proteomes" id="UP001202328">
    <property type="component" value="Unassembled WGS sequence"/>
</dbReference>
<keyword evidence="6" id="KW-0472">Membrane</keyword>
<evidence type="ECO:0000256" key="1">
    <source>
        <dbReference type="ARBA" id="ARBA00022527"/>
    </source>
</evidence>
<keyword evidence="4" id="KW-0418">Kinase</keyword>
<feature type="non-terminal residue" evidence="7">
    <location>
        <position position="1"/>
    </location>
</feature>
<keyword evidence="6" id="KW-1133">Transmembrane helix</keyword>
<reference evidence="7" key="1">
    <citation type="submission" date="2022-04" db="EMBL/GenBank/DDBJ databases">
        <title>A functionally conserved STORR gene fusion in Papaver species that diverged 16.8 million years ago.</title>
        <authorList>
            <person name="Catania T."/>
        </authorList>
    </citation>
    <scope>NUCLEOTIDE SEQUENCE</scope>
    <source>
        <strain evidence="7">S-188037</strain>
    </source>
</reference>
<evidence type="ECO:0000256" key="6">
    <source>
        <dbReference type="SAM" id="Phobius"/>
    </source>
</evidence>
<dbReference type="SUPFAM" id="SSF56112">
    <property type="entry name" value="Protein kinase-like (PK-like)"/>
    <property type="match status" value="1"/>
</dbReference>
<keyword evidence="6" id="KW-0812">Transmembrane</keyword>
<feature type="non-terminal residue" evidence="7">
    <location>
        <position position="85"/>
    </location>
</feature>